<organism evidence="5 6">
    <name type="scientific">Fasciolopsis buskii</name>
    <dbReference type="NCBI Taxonomy" id="27845"/>
    <lineage>
        <taxon>Eukaryota</taxon>
        <taxon>Metazoa</taxon>
        <taxon>Spiralia</taxon>
        <taxon>Lophotrochozoa</taxon>
        <taxon>Platyhelminthes</taxon>
        <taxon>Trematoda</taxon>
        <taxon>Digenea</taxon>
        <taxon>Plagiorchiida</taxon>
        <taxon>Echinostomata</taxon>
        <taxon>Echinostomatoidea</taxon>
        <taxon>Fasciolidae</taxon>
        <taxon>Fasciolopsis</taxon>
    </lineage>
</organism>
<dbReference type="GO" id="GO:0006820">
    <property type="term" value="P:monoatomic anion transport"/>
    <property type="evidence" value="ECO:0007669"/>
    <property type="project" value="TreeGrafter"/>
</dbReference>
<dbReference type="EMBL" id="LUCM01005603">
    <property type="protein sequence ID" value="KAA0192564.1"/>
    <property type="molecule type" value="Genomic_DNA"/>
</dbReference>
<evidence type="ECO:0000256" key="4">
    <source>
        <dbReference type="ARBA" id="ARBA00023136"/>
    </source>
</evidence>
<evidence type="ECO:0000256" key="3">
    <source>
        <dbReference type="ARBA" id="ARBA00022989"/>
    </source>
</evidence>
<dbReference type="InterPro" id="IPR050382">
    <property type="entry name" value="MFS_Na/Anion_cotransporter"/>
</dbReference>
<name>A0A8E0RZS7_9TREM</name>
<dbReference type="AlphaFoldDB" id="A0A8E0RZS7"/>
<evidence type="ECO:0000313" key="5">
    <source>
        <dbReference type="EMBL" id="KAA0192564.1"/>
    </source>
</evidence>
<accession>A0A8E0RZS7</accession>
<dbReference type="PANTHER" id="PTHR11662">
    <property type="entry name" value="SOLUTE CARRIER FAMILY 17"/>
    <property type="match status" value="1"/>
</dbReference>
<evidence type="ECO:0000256" key="1">
    <source>
        <dbReference type="ARBA" id="ARBA00004141"/>
    </source>
</evidence>
<dbReference type="InterPro" id="IPR036259">
    <property type="entry name" value="MFS_trans_sf"/>
</dbReference>
<dbReference type="GO" id="GO:0022857">
    <property type="term" value="F:transmembrane transporter activity"/>
    <property type="evidence" value="ECO:0007669"/>
    <property type="project" value="TreeGrafter"/>
</dbReference>
<dbReference type="OrthoDB" id="2985014at2759"/>
<dbReference type="PANTHER" id="PTHR11662:SF399">
    <property type="entry name" value="FI19708P1-RELATED"/>
    <property type="match status" value="1"/>
</dbReference>
<proteinExistence type="predicted"/>
<dbReference type="GO" id="GO:0016020">
    <property type="term" value="C:membrane"/>
    <property type="evidence" value="ECO:0007669"/>
    <property type="project" value="UniProtKB-SubCell"/>
</dbReference>
<dbReference type="SUPFAM" id="SSF103473">
    <property type="entry name" value="MFS general substrate transporter"/>
    <property type="match status" value="1"/>
</dbReference>
<keyword evidence="2" id="KW-0812">Transmembrane</keyword>
<keyword evidence="6" id="KW-1185">Reference proteome</keyword>
<sequence>MLSLSEKAPTNHKSENSFSDLDENRIPVYGFFDVPWKQLLQSAPFWSVLICNVTTNLSWFTMITCMPTYMSRVLGFSLEKFICSLDSRYSSPDLPLTYLPQDRQSRFSAHDALDILEITDHI</sequence>
<reference evidence="5" key="1">
    <citation type="submission" date="2019-05" db="EMBL/GenBank/DDBJ databases">
        <title>Annotation for the trematode Fasciolopsis buski.</title>
        <authorList>
            <person name="Choi Y.-J."/>
        </authorList>
    </citation>
    <scope>NUCLEOTIDE SEQUENCE</scope>
    <source>
        <strain evidence="5">HT</strain>
        <tissue evidence="5">Whole worm</tissue>
    </source>
</reference>
<gene>
    <name evidence="5" type="ORF">FBUS_02550</name>
</gene>
<dbReference type="Proteomes" id="UP000728185">
    <property type="component" value="Unassembled WGS sequence"/>
</dbReference>
<comment type="subcellular location">
    <subcellularLocation>
        <location evidence="1">Membrane</location>
        <topology evidence="1">Multi-pass membrane protein</topology>
    </subcellularLocation>
</comment>
<evidence type="ECO:0000313" key="6">
    <source>
        <dbReference type="Proteomes" id="UP000728185"/>
    </source>
</evidence>
<keyword evidence="4" id="KW-0472">Membrane</keyword>
<keyword evidence="3" id="KW-1133">Transmembrane helix</keyword>
<comment type="caution">
    <text evidence="5">The sequence shown here is derived from an EMBL/GenBank/DDBJ whole genome shotgun (WGS) entry which is preliminary data.</text>
</comment>
<evidence type="ECO:0000256" key="2">
    <source>
        <dbReference type="ARBA" id="ARBA00022692"/>
    </source>
</evidence>
<protein>
    <submittedName>
        <fullName evidence="5">Uncharacterized protein</fullName>
    </submittedName>
</protein>